<dbReference type="EMBL" id="JANVFT010000062">
    <property type="protein sequence ID" value="KAJ4479888.1"/>
    <property type="molecule type" value="Genomic_DNA"/>
</dbReference>
<accession>A0ABQ8VBA4</accession>
<evidence type="ECO:0000313" key="3">
    <source>
        <dbReference type="Proteomes" id="UP001150217"/>
    </source>
</evidence>
<proteinExistence type="predicted"/>
<comment type="caution">
    <text evidence="2">The sequence shown here is derived from an EMBL/GenBank/DDBJ whole genome shotgun (WGS) entry which is preliminary data.</text>
</comment>
<reference evidence="2" key="1">
    <citation type="submission" date="2022-08" db="EMBL/GenBank/DDBJ databases">
        <title>A Global Phylogenomic Analysis of the Shiitake Genus Lentinula.</title>
        <authorList>
            <consortium name="DOE Joint Genome Institute"/>
            <person name="Sierra-Patev S."/>
            <person name="Min B."/>
            <person name="Naranjo-Ortiz M."/>
            <person name="Looney B."/>
            <person name="Konkel Z."/>
            <person name="Slot J.C."/>
            <person name="Sakamoto Y."/>
            <person name="Steenwyk J.L."/>
            <person name="Rokas A."/>
            <person name="Carro J."/>
            <person name="Camarero S."/>
            <person name="Ferreira P."/>
            <person name="Molpeceres G."/>
            <person name="Ruiz-Duenas F.J."/>
            <person name="Serrano A."/>
            <person name="Henrissat B."/>
            <person name="Drula E."/>
            <person name="Hughes K.W."/>
            <person name="Mata J.L."/>
            <person name="Ishikawa N.K."/>
            <person name="Vargas-Isla R."/>
            <person name="Ushijima S."/>
            <person name="Smith C.A."/>
            <person name="Ahrendt S."/>
            <person name="Andreopoulos W."/>
            <person name="He G."/>
            <person name="Labutti K."/>
            <person name="Lipzen A."/>
            <person name="Ng V."/>
            <person name="Riley R."/>
            <person name="Sandor L."/>
            <person name="Barry K."/>
            <person name="Martinez A.T."/>
            <person name="Xiao Y."/>
            <person name="Gibbons J.G."/>
            <person name="Terashima K."/>
            <person name="Grigoriev I.V."/>
            <person name="Hibbett D.S."/>
        </authorList>
    </citation>
    <scope>NUCLEOTIDE SEQUENCE</scope>
    <source>
        <strain evidence="2">RHP3577 ss4</strain>
    </source>
</reference>
<evidence type="ECO:0000256" key="1">
    <source>
        <dbReference type="SAM" id="SignalP"/>
    </source>
</evidence>
<organism evidence="2 3">
    <name type="scientific">Lentinula lateritia</name>
    <dbReference type="NCBI Taxonomy" id="40482"/>
    <lineage>
        <taxon>Eukaryota</taxon>
        <taxon>Fungi</taxon>
        <taxon>Dikarya</taxon>
        <taxon>Basidiomycota</taxon>
        <taxon>Agaricomycotina</taxon>
        <taxon>Agaricomycetes</taxon>
        <taxon>Agaricomycetidae</taxon>
        <taxon>Agaricales</taxon>
        <taxon>Marasmiineae</taxon>
        <taxon>Omphalotaceae</taxon>
        <taxon>Lentinula</taxon>
    </lineage>
</organism>
<sequence>MLSMRVSLSTLLLLAIFLPFLSTTSSALPISGDRTIEIRAESCPKGPQRQLSVKDRVKQTLYGCFGGGKIFLGYR</sequence>
<keyword evidence="3" id="KW-1185">Reference proteome</keyword>
<keyword evidence="1" id="KW-0732">Signal</keyword>
<feature type="signal peptide" evidence="1">
    <location>
        <begin position="1"/>
        <end position="27"/>
    </location>
</feature>
<feature type="non-terminal residue" evidence="2">
    <location>
        <position position="75"/>
    </location>
</feature>
<name>A0ABQ8VBA4_9AGAR</name>
<gene>
    <name evidence="2" type="ORF">C8R41DRAFT_843082</name>
</gene>
<feature type="chain" id="PRO_5046620530" evidence="1">
    <location>
        <begin position="28"/>
        <end position="75"/>
    </location>
</feature>
<dbReference type="Proteomes" id="UP001150217">
    <property type="component" value="Unassembled WGS sequence"/>
</dbReference>
<protein>
    <submittedName>
        <fullName evidence="2">Uncharacterized protein</fullName>
    </submittedName>
</protein>
<evidence type="ECO:0000313" key="2">
    <source>
        <dbReference type="EMBL" id="KAJ4479888.1"/>
    </source>
</evidence>